<dbReference type="PANTHER" id="PTHR11803:SF39">
    <property type="entry name" value="2-IMINOBUTANOATE_2-IMINOPROPANOATE DEAMINASE"/>
    <property type="match status" value="1"/>
</dbReference>
<proteinExistence type="inferred from homology"/>
<dbReference type="InterPro" id="IPR006056">
    <property type="entry name" value="RidA"/>
</dbReference>
<dbReference type="RefSeq" id="WP_105051638.1">
    <property type="nucleotide sequence ID" value="NZ_BMYG01000003.1"/>
</dbReference>
<accession>A0A2S7UV54</accession>
<dbReference type="InterPro" id="IPR006175">
    <property type="entry name" value="YjgF/YER057c/UK114"/>
</dbReference>
<dbReference type="OrthoDB" id="9803101at2"/>
<keyword evidence="3" id="KW-1185">Reference proteome</keyword>
<dbReference type="GO" id="GO:0005829">
    <property type="term" value="C:cytosol"/>
    <property type="evidence" value="ECO:0007669"/>
    <property type="project" value="TreeGrafter"/>
</dbReference>
<dbReference type="PROSITE" id="PS01094">
    <property type="entry name" value="UPF0076"/>
    <property type="match status" value="1"/>
</dbReference>
<evidence type="ECO:0000313" key="3">
    <source>
        <dbReference type="Proteomes" id="UP000239007"/>
    </source>
</evidence>
<dbReference type="SUPFAM" id="SSF55298">
    <property type="entry name" value="YjgF-like"/>
    <property type="match status" value="1"/>
</dbReference>
<comment type="caution">
    <text evidence="2">The sequence shown here is derived from an EMBL/GenBank/DDBJ whole genome shotgun (WGS) entry which is preliminary data.</text>
</comment>
<dbReference type="EMBL" id="MSCH01000003">
    <property type="protein sequence ID" value="PQJ53161.1"/>
    <property type="molecule type" value="Genomic_DNA"/>
</dbReference>
<dbReference type="PANTHER" id="PTHR11803">
    <property type="entry name" value="2-IMINOBUTANOATE/2-IMINOPROPANOATE DEAMINASE RIDA"/>
    <property type="match status" value="1"/>
</dbReference>
<comment type="similarity">
    <text evidence="1">Belongs to the RutC family.</text>
</comment>
<dbReference type="NCBIfam" id="TIGR00004">
    <property type="entry name" value="Rid family detoxifying hydrolase"/>
    <property type="match status" value="1"/>
</dbReference>
<evidence type="ECO:0000313" key="2">
    <source>
        <dbReference type="EMBL" id="PQJ53161.1"/>
    </source>
</evidence>
<dbReference type="Gene3D" id="3.30.1330.40">
    <property type="entry name" value="RutC-like"/>
    <property type="match status" value="1"/>
</dbReference>
<dbReference type="Pfam" id="PF01042">
    <property type="entry name" value="Ribonuc_L-PSP"/>
    <property type="match status" value="1"/>
</dbReference>
<protein>
    <submittedName>
        <fullName evidence="2">Reactive intermediate/imine deaminase</fullName>
    </submittedName>
</protein>
<reference evidence="2 3" key="1">
    <citation type="submission" date="2016-12" db="EMBL/GenBank/DDBJ databases">
        <title>Diversity of luminous bacteria.</title>
        <authorList>
            <person name="Yoshizawa S."/>
            <person name="Kogure K."/>
        </authorList>
    </citation>
    <scope>NUCLEOTIDE SEQUENCE [LARGE SCALE GENOMIC DNA]</scope>
    <source>
        <strain evidence="2 3">SA4-48</strain>
    </source>
</reference>
<name>A0A2S7UV54_9GAMM</name>
<sequence>MTRIVVSTENAPAAIGTYNQAIKTGTTVYLSGQIPLIPETMEIISEDFAEQAEQVFKNLAAVCEAANGSLANAVKLNIFLTDLSNFATVNEIMAKYVAEPYPARAAVQVSALPKGVQIEIDGILELSDV</sequence>
<dbReference type="FunFam" id="3.30.1330.40:FF:000001">
    <property type="entry name" value="L-PSP family endoribonuclease"/>
    <property type="match status" value="1"/>
</dbReference>
<dbReference type="CDD" id="cd00448">
    <property type="entry name" value="YjgF_YER057c_UK114_family"/>
    <property type="match status" value="1"/>
</dbReference>
<gene>
    <name evidence="2" type="ORF">BTO11_05435</name>
</gene>
<dbReference type="InterPro" id="IPR019897">
    <property type="entry name" value="RidA_CS"/>
</dbReference>
<evidence type="ECO:0000256" key="1">
    <source>
        <dbReference type="ARBA" id="ARBA00010552"/>
    </source>
</evidence>
<dbReference type="AlphaFoldDB" id="A0A2S7UV54"/>
<organism evidence="2 3">
    <name type="scientific">Psychrosphaera saromensis</name>
    <dbReference type="NCBI Taxonomy" id="716813"/>
    <lineage>
        <taxon>Bacteria</taxon>
        <taxon>Pseudomonadati</taxon>
        <taxon>Pseudomonadota</taxon>
        <taxon>Gammaproteobacteria</taxon>
        <taxon>Alteromonadales</taxon>
        <taxon>Pseudoalteromonadaceae</taxon>
        <taxon>Psychrosphaera</taxon>
    </lineage>
</organism>
<dbReference type="Proteomes" id="UP000239007">
    <property type="component" value="Unassembled WGS sequence"/>
</dbReference>
<dbReference type="InterPro" id="IPR035959">
    <property type="entry name" value="RutC-like_sf"/>
</dbReference>
<dbReference type="GO" id="GO:0019239">
    <property type="term" value="F:deaminase activity"/>
    <property type="evidence" value="ECO:0007669"/>
    <property type="project" value="TreeGrafter"/>
</dbReference>